<sequence>MTVPDARVREISLLVSGARKSYNGTPALRGVDLAVARGTIHALAGGNGSGKSTLIKLLAAVESADDGTVEVDGAAEQLHRLTPSGSHGLGLRFVHQNPGIFDDLTVAENFGLTLGFPRRLAGIRWSRLNKRVAENLERFEVDARPTQRAGDLRPATKTMVAIARALSDPDDADAASHRVLVLDEPTASLPSHEVDILLEALRRRADAGQTILYVSHRLGELRSLASDITVLRDGLVVAARPLAALSEHEIVELMAGEPLEEFYPVVPQRSGVEQPALSVAGLSTGPLLDVELTVRRGEILGVAGLLGSGRSTLLRSLFGDAPAEAIVEVGGEPVERWSLEEAMSRGVGFIPEDRGQDALFATMSVRENSTIANLPAFVAGGRLRRRKELSEYESQAGKLRIKSASPELPITALSGGNQQKVVLTRWLQRSPGTILLDEPTQGVDAMARAEIYSELRTIAANGTAVVIASSDFEELSNLCDRVVVLRDGRIVAELAHAEASIPALVSHCYASQEGRP</sequence>
<dbReference type="PROSITE" id="PS50893">
    <property type="entry name" value="ABC_TRANSPORTER_2"/>
    <property type="match status" value="2"/>
</dbReference>
<name>A0A1H3TV03_9MICO</name>
<dbReference type="SMART" id="SM00382">
    <property type="entry name" value="AAA"/>
    <property type="match status" value="2"/>
</dbReference>
<dbReference type="Pfam" id="PF00005">
    <property type="entry name" value="ABC_tran"/>
    <property type="match status" value="2"/>
</dbReference>
<keyword evidence="7" id="KW-1185">Reference proteome</keyword>
<keyword evidence="1" id="KW-0813">Transport</keyword>
<protein>
    <submittedName>
        <fullName evidence="6">Monosaccharide ABC transporter ATP-binding protein, CUT2 family</fullName>
    </submittedName>
</protein>
<dbReference type="InterPro" id="IPR027417">
    <property type="entry name" value="P-loop_NTPase"/>
</dbReference>
<organism evidence="6 7">
    <name type="scientific">Herbiconiux ginsengi</name>
    <dbReference type="NCBI Taxonomy" id="381665"/>
    <lineage>
        <taxon>Bacteria</taxon>
        <taxon>Bacillati</taxon>
        <taxon>Actinomycetota</taxon>
        <taxon>Actinomycetes</taxon>
        <taxon>Micrococcales</taxon>
        <taxon>Microbacteriaceae</taxon>
        <taxon>Herbiconiux</taxon>
    </lineage>
</organism>
<dbReference type="GO" id="GO:0005524">
    <property type="term" value="F:ATP binding"/>
    <property type="evidence" value="ECO:0007669"/>
    <property type="project" value="UniProtKB-KW"/>
</dbReference>
<keyword evidence="2" id="KW-0677">Repeat</keyword>
<keyword evidence="4 6" id="KW-0067">ATP-binding</keyword>
<accession>A0A1H3TV03</accession>
<dbReference type="Proteomes" id="UP000198891">
    <property type="component" value="Unassembled WGS sequence"/>
</dbReference>
<dbReference type="AlphaFoldDB" id="A0A1H3TV03"/>
<dbReference type="InterPro" id="IPR050107">
    <property type="entry name" value="ABC_carbohydrate_import_ATPase"/>
</dbReference>
<dbReference type="SUPFAM" id="SSF52540">
    <property type="entry name" value="P-loop containing nucleoside triphosphate hydrolases"/>
    <property type="match status" value="2"/>
</dbReference>
<dbReference type="CDD" id="cd03216">
    <property type="entry name" value="ABC_Carb_Monos_I"/>
    <property type="match status" value="1"/>
</dbReference>
<dbReference type="CDD" id="cd03215">
    <property type="entry name" value="ABC_Carb_Monos_II"/>
    <property type="match status" value="1"/>
</dbReference>
<dbReference type="EMBL" id="FNPZ01000008">
    <property type="protein sequence ID" value="SDZ53868.1"/>
    <property type="molecule type" value="Genomic_DNA"/>
</dbReference>
<evidence type="ECO:0000256" key="2">
    <source>
        <dbReference type="ARBA" id="ARBA00022737"/>
    </source>
</evidence>
<dbReference type="PANTHER" id="PTHR43790">
    <property type="entry name" value="CARBOHYDRATE TRANSPORT ATP-BINDING PROTEIN MG119-RELATED"/>
    <property type="match status" value="1"/>
</dbReference>
<evidence type="ECO:0000259" key="5">
    <source>
        <dbReference type="PROSITE" id="PS50893"/>
    </source>
</evidence>
<evidence type="ECO:0000256" key="3">
    <source>
        <dbReference type="ARBA" id="ARBA00022741"/>
    </source>
</evidence>
<reference evidence="6 7" key="1">
    <citation type="submission" date="2016-10" db="EMBL/GenBank/DDBJ databases">
        <authorList>
            <person name="de Groot N.N."/>
        </authorList>
    </citation>
    <scope>NUCLEOTIDE SEQUENCE [LARGE SCALE GENOMIC DNA]</scope>
    <source>
        <strain evidence="6 7">CGMCC 4.3491</strain>
    </source>
</reference>
<gene>
    <name evidence="6" type="ORF">SAMN05216554_4490</name>
</gene>
<evidence type="ECO:0000256" key="4">
    <source>
        <dbReference type="ARBA" id="ARBA00022840"/>
    </source>
</evidence>
<evidence type="ECO:0000313" key="7">
    <source>
        <dbReference type="Proteomes" id="UP000198891"/>
    </source>
</evidence>
<dbReference type="PANTHER" id="PTHR43790:SF9">
    <property type="entry name" value="GALACTOFURANOSE TRANSPORTER ATP-BINDING PROTEIN YTFR"/>
    <property type="match status" value="1"/>
</dbReference>
<evidence type="ECO:0000256" key="1">
    <source>
        <dbReference type="ARBA" id="ARBA00022448"/>
    </source>
</evidence>
<feature type="domain" description="ABC transporter" evidence="5">
    <location>
        <begin position="272"/>
        <end position="512"/>
    </location>
</feature>
<dbReference type="STRING" id="381665.SAMN05216554_4490"/>
<feature type="domain" description="ABC transporter" evidence="5">
    <location>
        <begin position="8"/>
        <end position="258"/>
    </location>
</feature>
<proteinExistence type="predicted"/>
<evidence type="ECO:0000313" key="6">
    <source>
        <dbReference type="EMBL" id="SDZ53868.1"/>
    </source>
</evidence>
<dbReference type="Gene3D" id="3.40.50.300">
    <property type="entry name" value="P-loop containing nucleotide triphosphate hydrolases"/>
    <property type="match status" value="2"/>
</dbReference>
<dbReference type="InterPro" id="IPR003439">
    <property type="entry name" value="ABC_transporter-like_ATP-bd"/>
</dbReference>
<dbReference type="GO" id="GO:0016887">
    <property type="term" value="F:ATP hydrolysis activity"/>
    <property type="evidence" value="ECO:0007669"/>
    <property type="project" value="InterPro"/>
</dbReference>
<keyword evidence="3" id="KW-0547">Nucleotide-binding</keyword>
<dbReference type="InterPro" id="IPR003593">
    <property type="entry name" value="AAA+_ATPase"/>
</dbReference>